<dbReference type="Proteomes" id="UP000000768">
    <property type="component" value="Chromosome 2"/>
</dbReference>
<dbReference type="InParanoid" id="C5X8S0"/>
<proteinExistence type="predicted"/>
<accession>C5X8S0</accession>
<feature type="chain" id="PRO_5002959053" description="SCP domain-containing protein" evidence="1">
    <location>
        <begin position="31"/>
        <end position="172"/>
    </location>
</feature>
<dbReference type="KEGG" id="sbi:8059913"/>
<dbReference type="AlphaFoldDB" id="C5X8S0"/>
<dbReference type="InterPro" id="IPR035940">
    <property type="entry name" value="CAP_sf"/>
</dbReference>
<dbReference type="PRINTS" id="PR00837">
    <property type="entry name" value="V5TPXLIKE"/>
</dbReference>
<dbReference type="EMBL" id="CM000761">
    <property type="protein sequence ID" value="EER95829.1"/>
    <property type="molecule type" value="Genomic_DNA"/>
</dbReference>
<evidence type="ECO:0000259" key="2">
    <source>
        <dbReference type="SMART" id="SM00198"/>
    </source>
</evidence>
<protein>
    <recommendedName>
        <fullName evidence="2">SCP domain-containing protein</fullName>
    </recommendedName>
</protein>
<dbReference type="OrthoDB" id="337038at2759"/>
<dbReference type="InterPro" id="IPR014044">
    <property type="entry name" value="CAP_dom"/>
</dbReference>
<dbReference type="Gene3D" id="3.40.33.10">
    <property type="entry name" value="CAP"/>
    <property type="match status" value="1"/>
</dbReference>
<evidence type="ECO:0000313" key="4">
    <source>
        <dbReference type="Proteomes" id="UP000000768"/>
    </source>
</evidence>
<dbReference type="FunFam" id="3.40.33.10:FF:000004">
    <property type="entry name" value="CAP, cysteine-rich secretory protein, antigen 5"/>
    <property type="match status" value="1"/>
</dbReference>
<dbReference type="Pfam" id="PF00188">
    <property type="entry name" value="CAP"/>
    <property type="match status" value="1"/>
</dbReference>
<keyword evidence="1" id="KW-0732">Signal</keyword>
<evidence type="ECO:0000313" key="3">
    <source>
        <dbReference type="EMBL" id="EER95829.1"/>
    </source>
</evidence>
<name>C5X8S0_SORBI</name>
<reference evidence="4" key="2">
    <citation type="journal article" date="2018" name="Plant J.">
        <title>The Sorghum bicolor reference genome: improved assembly, gene annotations, a transcriptome atlas, and signatures of genome organization.</title>
        <authorList>
            <person name="McCormick R.F."/>
            <person name="Truong S.K."/>
            <person name="Sreedasyam A."/>
            <person name="Jenkins J."/>
            <person name="Shu S."/>
            <person name="Sims D."/>
            <person name="Kennedy M."/>
            <person name="Amirebrahimi M."/>
            <person name="Weers B.D."/>
            <person name="McKinley B."/>
            <person name="Mattison A."/>
            <person name="Morishige D.T."/>
            <person name="Grimwood J."/>
            <person name="Schmutz J."/>
            <person name="Mullet J.E."/>
        </authorList>
    </citation>
    <scope>NUCLEOTIDE SEQUENCE [LARGE SCALE GENOMIC DNA]</scope>
    <source>
        <strain evidence="4">cv. BTx623</strain>
    </source>
</reference>
<dbReference type="Gramene" id="EER95829">
    <property type="protein sequence ID" value="EER95829"/>
    <property type="gene ID" value="SORBI_3002G023200"/>
</dbReference>
<dbReference type="InterPro" id="IPR001283">
    <property type="entry name" value="CRISP-related"/>
</dbReference>
<sequence>MAYSRKLAPLAVALATIVVVLLVVVTPSAAQGSSAQDVVVYLHNEARADVGVKPLSWNESLATYAANYAAARQDDCNLTLSGGPYGENLFWGAAGGNYSAADVVGLWVSQKQYYDHDSNTCAAGERCDSYTQVVWSGTTTIGCAAVECSNNAGVFAICSYNPPGNLDGQSPY</sequence>
<dbReference type="OMA" id="THETNSC"/>
<dbReference type="CDD" id="cd05381">
    <property type="entry name" value="CAP_PR-1"/>
    <property type="match status" value="1"/>
</dbReference>
<dbReference type="HOGENOM" id="CLU_035730_8_1_1"/>
<evidence type="ECO:0000256" key="1">
    <source>
        <dbReference type="SAM" id="SignalP"/>
    </source>
</evidence>
<dbReference type="PANTHER" id="PTHR10334">
    <property type="entry name" value="CYSTEINE-RICH SECRETORY PROTEIN-RELATED"/>
    <property type="match status" value="1"/>
</dbReference>
<dbReference type="GO" id="GO:0005615">
    <property type="term" value="C:extracellular space"/>
    <property type="evidence" value="ECO:0000318"/>
    <property type="project" value="GO_Central"/>
</dbReference>
<organism evidence="3 4">
    <name type="scientific">Sorghum bicolor</name>
    <name type="common">Sorghum</name>
    <name type="synonym">Sorghum vulgare</name>
    <dbReference type="NCBI Taxonomy" id="4558"/>
    <lineage>
        <taxon>Eukaryota</taxon>
        <taxon>Viridiplantae</taxon>
        <taxon>Streptophyta</taxon>
        <taxon>Embryophyta</taxon>
        <taxon>Tracheophyta</taxon>
        <taxon>Spermatophyta</taxon>
        <taxon>Magnoliopsida</taxon>
        <taxon>Liliopsida</taxon>
        <taxon>Poales</taxon>
        <taxon>Poaceae</taxon>
        <taxon>PACMAD clade</taxon>
        <taxon>Panicoideae</taxon>
        <taxon>Andropogonodae</taxon>
        <taxon>Andropogoneae</taxon>
        <taxon>Sorghinae</taxon>
        <taxon>Sorghum</taxon>
    </lineage>
</organism>
<dbReference type="eggNOG" id="KOG3017">
    <property type="taxonomic scope" value="Eukaryota"/>
</dbReference>
<keyword evidence="4" id="KW-1185">Reference proteome</keyword>
<feature type="signal peptide" evidence="1">
    <location>
        <begin position="1"/>
        <end position="30"/>
    </location>
</feature>
<gene>
    <name evidence="3" type="ORF">SORBI_3002G023200</name>
</gene>
<dbReference type="SUPFAM" id="SSF55797">
    <property type="entry name" value="PR-1-like"/>
    <property type="match status" value="1"/>
</dbReference>
<feature type="domain" description="SCP" evidence="2">
    <location>
        <begin position="33"/>
        <end position="168"/>
    </location>
</feature>
<reference evidence="3 4" key="1">
    <citation type="journal article" date="2009" name="Nature">
        <title>The Sorghum bicolor genome and the diversification of grasses.</title>
        <authorList>
            <person name="Paterson A.H."/>
            <person name="Bowers J.E."/>
            <person name="Bruggmann R."/>
            <person name="Dubchak I."/>
            <person name="Grimwood J."/>
            <person name="Gundlach H."/>
            <person name="Haberer G."/>
            <person name="Hellsten U."/>
            <person name="Mitros T."/>
            <person name="Poliakov A."/>
            <person name="Schmutz J."/>
            <person name="Spannagl M."/>
            <person name="Tang H."/>
            <person name="Wang X."/>
            <person name="Wicker T."/>
            <person name="Bharti A.K."/>
            <person name="Chapman J."/>
            <person name="Feltus F.A."/>
            <person name="Gowik U."/>
            <person name="Grigoriev I.V."/>
            <person name="Lyons E."/>
            <person name="Maher C.A."/>
            <person name="Martis M."/>
            <person name="Narechania A."/>
            <person name="Otillar R.P."/>
            <person name="Penning B.W."/>
            <person name="Salamov A.A."/>
            <person name="Wang Y."/>
            <person name="Zhang L."/>
            <person name="Carpita N.C."/>
            <person name="Freeling M."/>
            <person name="Gingle A.R."/>
            <person name="Hash C.T."/>
            <person name="Keller B."/>
            <person name="Klein P."/>
            <person name="Kresovich S."/>
            <person name="McCann M.C."/>
            <person name="Ming R."/>
            <person name="Peterson D.G."/>
            <person name="Mehboob-ur-Rahman"/>
            <person name="Ware D."/>
            <person name="Westhoff P."/>
            <person name="Mayer K.F."/>
            <person name="Messing J."/>
            <person name="Rokhsar D.S."/>
        </authorList>
    </citation>
    <scope>NUCLEOTIDE SEQUENCE [LARGE SCALE GENOMIC DNA]</scope>
    <source>
        <strain evidence="4">cv. BTx623</strain>
    </source>
</reference>
<dbReference type="SMART" id="SM00198">
    <property type="entry name" value="SCP"/>
    <property type="match status" value="1"/>
</dbReference>